<dbReference type="EMBL" id="JBHRSS010000005">
    <property type="protein sequence ID" value="MFC3104711.1"/>
    <property type="molecule type" value="Genomic_DNA"/>
</dbReference>
<evidence type="ECO:0000313" key="2">
    <source>
        <dbReference type="Proteomes" id="UP001595462"/>
    </source>
</evidence>
<sequence>MAGILERMDDADLIRLADALRQEQMADMRLAAALETALLVVGRTRPLGKAHAIEAKGARTGSVGFDRQVAVENTLFGKPPGERVDAPDLPPYPDIGGSDNDIVSVKAMAHLMGIASPETVRKYIKRKRLVGWRAANGRFVLPASQLDQAGRPLEGISSVNALFDDAFVAWAWLARPIRDTDYRAPIAALRAGDVELVCSAAQAMQDGAFT</sequence>
<reference evidence="2" key="1">
    <citation type="journal article" date="2019" name="Int. J. Syst. Evol. Microbiol.">
        <title>The Global Catalogue of Microorganisms (GCM) 10K type strain sequencing project: providing services to taxonomists for standard genome sequencing and annotation.</title>
        <authorList>
            <consortium name="The Broad Institute Genomics Platform"/>
            <consortium name="The Broad Institute Genome Sequencing Center for Infectious Disease"/>
            <person name="Wu L."/>
            <person name="Ma J."/>
        </authorList>
    </citation>
    <scope>NUCLEOTIDE SEQUENCE [LARGE SCALE GENOMIC DNA]</scope>
    <source>
        <strain evidence="2">KCTC 52640</strain>
    </source>
</reference>
<gene>
    <name evidence="1" type="ORF">ACFOSU_12530</name>
</gene>
<evidence type="ECO:0000313" key="1">
    <source>
        <dbReference type="EMBL" id="MFC3104711.1"/>
    </source>
</evidence>
<evidence type="ECO:0008006" key="3">
    <source>
        <dbReference type="Google" id="ProtNLM"/>
    </source>
</evidence>
<protein>
    <recommendedName>
        <fullName evidence="3">Antitoxin Xre/MbcA/ParS-like toxin-binding domain-containing protein</fullName>
    </recommendedName>
</protein>
<name>A0ABV7ES00_9GAMM</name>
<organism evidence="1 2">
    <name type="scientific">Salinisphaera aquimarina</name>
    <dbReference type="NCBI Taxonomy" id="2094031"/>
    <lineage>
        <taxon>Bacteria</taxon>
        <taxon>Pseudomonadati</taxon>
        <taxon>Pseudomonadota</taxon>
        <taxon>Gammaproteobacteria</taxon>
        <taxon>Salinisphaerales</taxon>
        <taxon>Salinisphaeraceae</taxon>
        <taxon>Salinisphaera</taxon>
    </lineage>
</organism>
<proteinExistence type="predicted"/>
<keyword evidence="2" id="KW-1185">Reference proteome</keyword>
<comment type="caution">
    <text evidence="1">The sequence shown here is derived from an EMBL/GenBank/DDBJ whole genome shotgun (WGS) entry which is preliminary data.</text>
</comment>
<accession>A0ABV7ES00</accession>
<dbReference type="Proteomes" id="UP001595462">
    <property type="component" value="Unassembled WGS sequence"/>
</dbReference>
<dbReference type="RefSeq" id="WP_380690115.1">
    <property type="nucleotide sequence ID" value="NZ_JBHRSS010000005.1"/>
</dbReference>